<dbReference type="Gene3D" id="2.30.30.940">
    <property type="match status" value="1"/>
</dbReference>
<name>A0ABV6BWR0_9FLAO</name>
<feature type="domain" description="AAA+ ATPase" evidence="1">
    <location>
        <begin position="18"/>
        <end position="177"/>
    </location>
</feature>
<dbReference type="Proteomes" id="UP001589734">
    <property type="component" value="Unassembled WGS sequence"/>
</dbReference>
<dbReference type="InterPro" id="IPR029491">
    <property type="entry name" value="Helicase_HTH"/>
</dbReference>
<dbReference type="PANTHER" id="PTHR47642:SF7">
    <property type="entry name" value="ATP-DEPENDENT DNA HELICASE PIF1"/>
    <property type="match status" value="1"/>
</dbReference>
<reference evidence="2 3" key="1">
    <citation type="submission" date="2024-09" db="EMBL/GenBank/DDBJ databases">
        <authorList>
            <person name="Sun Q."/>
            <person name="Mori K."/>
        </authorList>
    </citation>
    <scope>NUCLEOTIDE SEQUENCE [LARGE SCALE GENOMIC DNA]</scope>
    <source>
        <strain evidence="2 3">CGMCC 1.12926</strain>
    </source>
</reference>
<proteinExistence type="predicted"/>
<dbReference type="Pfam" id="PF05970">
    <property type="entry name" value="PIF1"/>
    <property type="match status" value="1"/>
</dbReference>
<dbReference type="RefSeq" id="WP_379684158.1">
    <property type="nucleotide sequence ID" value="NZ_JBHLYW010000015.1"/>
</dbReference>
<protein>
    <submittedName>
        <fullName evidence="2">Helix-turn-helix domain-containing protein</fullName>
    </submittedName>
</protein>
<keyword evidence="3" id="KW-1185">Reference proteome</keyword>
<sequence length="759" mass="88295">MENVSEAAAYALQFINQTQKSIFLTGKAGTGKTTLLREIIATTHKNTVVVAPTGIAALNAGGVTIHSMFQLPFSAFIPSFEASPQFTETVKFENKETLRRHFKMNNLKRNVIRNMELLIIDEVSMLRADLLDAIDFMMQTVRRNTQPFGGVQVLFIGDLLQLPPVVKDEEWRTLRNFYKGKFFFHSHVVQQYPPLYIELSKIYRQTDDVFISVLNNLRNNKITPEDIEVLNQYVQPDFDLKTNKGFITLTTHNAKADLINNQSISDLSGKEYIFQPFVVGDFPEKIFPVEEELKLKVGAQVMFVKNDLSFEKRYFNGKMGIVKSLSDEEIFVHFPEEDTTIEVEKYEWKNIRYKVNEQTKEIEEEVLGTFAHYPIKLAWAITVHKSQGLTFDKAALDVSQVFLPGQAYVALSRLRSLNGLILLSKIQMNGISNDQDVMDYAMNKASEDVLKNSLHFETKNFILNYLKNSFEWGNLTQEWRNHRFSYNENTTGSEKSKHAVWAHKRLEMMEQLMDPSQKFIIQLQKIFSKETVDMVFVKERVDAAYDYFFKQMDRLVYDLMYKMTEIQNFKKVKEYYEELSFLEDFQTKAVLGLMKAKLLVEVVVARETICKEKLSSPAIKNYKTSKAEKVREDLKLTNTDIFKLDEPVIRYKPKKAAENVSKSVKKTTVEETYKLWLEKNSIEDIARMRKLNVQTIELHLIKLIQAKKIEITDVLPYEKILALREAFEFYQEESLSPLKEKYGDEFSWDELKMFKASLN</sequence>
<dbReference type="SMART" id="SM00382">
    <property type="entry name" value="AAA"/>
    <property type="match status" value="1"/>
</dbReference>
<dbReference type="Pfam" id="PF14493">
    <property type="entry name" value="HTH_40"/>
    <property type="match status" value="1"/>
</dbReference>
<dbReference type="InterPro" id="IPR027417">
    <property type="entry name" value="P-loop_NTPase"/>
</dbReference>
<dbReference type="Gene3D" id="3.40.50.300">
    <property type="entry name" value="P-loop containing nucleotide triphosphate hydrolases"/>
    <property type="match status" value="1"/>
</dbReference>
<dbReference type="Gene3D" id="1.10.10.1390">
    <property type="entry name" value="ATP-dependent DNA helicase RecQ"/>
    <property type="match status" value="1"/>
</dbReference>
<evidence type="ECO:0000313" key="2">
    <source>
        <dbReference type="EMBL" id="MFC0079127.1"/>
    </source>
</evidence>
<dbReference type="SUPFAM" id="SSF52540">
    <property type="entry name" value="P-loop containing nucleoside triphosphate hydrolases"/>
    <property type="match status" value="2"/>
</dbReference>
<evidence type="ECO:0000259" key="1">
    <source>
        <dbReference type="SMART" id="SM00382"/>
    </source>
</evidence>
<gene>
    <name evidence="2" type="ORF">ACFFLS_18920</name>
</gene>
<dbReference type="PANTHER" id="PTHR47642">
    <property type="entry name" value="ATP-DEPENDENT DNA HELICASE"/>
    <property type="match status" value="1"/>
</dbReference>
<dbReference type="CDD" id="cd18809">
    <property type="entry name" value="SF1_C_RecD"/>
    <property type="match status" value="1"/>
</dbReference>
<dbReference type="InterPro" id="IPR051055">
    <property type="entry name" value="PIF1_helicase"/>
</dbReference>
<dbReference type="InterPro" id="IPR003593">
    <property type="entry name" value="AAA+_ATPase"/>
</dbReference>
<organism evidence="2 3">
    <name type="scientific">Flavobacterium procerum</name>
    <dbReference type="NCBI Taxonomy" id="1455569"/>
    <lineage>
        <taxon>Bacteria</taxon>
        <taxon>Pseudomonadati</taxon>
        <taxon>Bacteroidota</taxon>
        <taxon>Flavobacteriia</taxon>
        <taxon>Flavobacteriales</taxon>
        <taxon>Flavobacteriaceae</taxon>
        <taxon>Flavobacterium</taxon>
    </lineage>
</organism>
<comment type="caution">
    <text evidence="2">The sequence shown here is derived from an EMBL/GenBank/DDBJ whole genome shotgun (WGS) entry which is preliminary data.</text>
</comment>
<accession>A0ABV6BWR0</accession>
<evidence type="ECO:0000313" key="3">
    <source>
        <dbReference type="Proteomes" id="UP001589734"/>
    </source>
</evidence>
<dbReference type="EMBL" id="JBHLYW010000015">
    <property type="protein sequence ID" value="MFC0079127.1"/>
    <property type="molecule type" value="Genomic_DNA"/>
</dbReference>
<dbReference type="InterPro" id="IPR010285">
    <property type="entry name" value="DNA_helicase_pif1-like_DEAD"/>
</dbReference>